<dbReference type="GO" id="GO:0006538">
    <property type="term" value="P:L-glutamate catabolic process"/>
    <property type="evidence" value="ECO:0007669"/>
    <property type="project" value="InterPro"/>
</dbReference>
<dbReference type="InterPro" id="IPR049064">
    <property type="entry name" value="NAD_Glu_DH_ACT3"/>
</dbReference>
<dbReference type="Pfam" id="PF05088">
    <property type="entry name" value="Bac_GDH_CD"/>
    <property type="match status" value="1"/>
</dbReference>
<comment type="caution">
    <text evidence="7">The sequence shown here is derived from an EMBL/GenBank/DDBJ whole genome shotgun (WGS) entry which is preliminary data.</text>
</comment>
<organism evidence="7 8">
    <name type="scientific">Aureimonas glaciei</name>
    <dbReference type="NCBI Taxonomy" id="1776957"/>
    <lineage>
        <taxon>Bacteria</taxon>
        <taxon>Pseudomonadati</taxon>
        <taxon>Pseudomonadota</taxon>
        <taxon>Alphaproteobacteria</taxon>
        <taxon>Hyphomicrobiales</taxon>
        <taxon>Aurantimonadaceae</taxon>
        <taxon>Aureimonas</taxon>
    </lineage>
</organism>
<dbReference type="Pfam" id="PF21076">
    <property type="entry name" value="GDH_ACT2"/>
    <property type="match status" value="1"/>
</dbReference>
<dbReference type="Gene3D" id="3.40.50.720">
    <property type="entry name" value="NAD(P)-binding Rossmann-like Domain"/>
    <property type="match status" value="1"/>
</dbReference>
<dbReference type="SUPFAM" id="SSF51735">
    <property type="entry name" value="NAD(P)-binding Rossmann-fold domains"/>
    <property type="match status" value="1"/>
</dbReference>
<evidence type="ECO:0000259" key="3">
    <source>
        <dbReference type="Pfam" id="PF21074"/>
    </source>
</evidence>
<feature type="domain" description="NAD-glutamate dehydrogenase N-terminal ACT1" evidence="4">
    <location>
        <begin position="29"/>
        <end position="168"/>
    </location>
</feature>
<dbReference type="PANTHER" id="PTHR43403">
    <property type="entry name" value="NAD-SPECIFIC GLUTAMATE DEHYDROGENASE"/>
    <property type="match status" value="1"/>
</dbReference>
<evidence type="ECO:0000313" key="7">
    <source>
        <dbReference type="EMBL" id="GGD01667.1"/>
    </source>
</evidence>
<accession>A0A916XR19</accession>
<dbReference type="PIRSF" id="PIRSF036761">
    <property type="entry name" value="GDH_Mll4104"/>
    <property type="match status" value="1"/>
</dbReference>
<evidence type="ECO:0000259" key="6">
    <source>
        <dbReference type="Pfam" id="PF21077"/>
    </source>
</evidence>
<dbReference type="Proteomes" id="UP000613160">
    <property type="component" value="Unassembled WGS sequence"/>
</dbReference>
<evidence type="ECO:0000259" key="4">
    <source>
        <dbReference type="Pfam" id="PF21075"/>
    </source>
</evidence>
<feature type="domain" description="NAD-glutamate dehydrogenase ACT2" evidence="5">
    <location>
        <begin position="406"/>
        <end position="495"/>
    </location>
</feature>
<proteinExistence type="predicted"/>
<dbReference type="InterPro" id="IPR049062">
    <property type="entry name" value="NAD_Glu_DH_ACT2"/>
</dbReference>
<feature type="domain" description="NAD-specific glutamate dehydrogenase C-terminal" evidence="3">
    <location>
        <begin position="1293"/>
        <end position="1627"/>
    </location>
</feature>
<dbReference type="InterPro" id="IPR046346">
    <property type="entry name" value="Aminoacid_DH-like_N_sf"/>
</dbReference>
<protein>
    <submittedName>
        <fullName evidence="7">NAD-glutamate dehydrogenase</fullName>
    </submittedName>
</protein>
<feature type="domain" description="NAD-glutamate dehydrogenase catalytic" evidence="2">
    <location>
        <begin position="746"/>
        <end position="1248"/>
    </location>
</feature>
<feature type="domain" description="NAD-glutamate dehydrogenase ACT3" evidence="6">
    <location>
        <begin position="547"/>
        <end position="621"/>
    </location>
</feature>
<name>A0A916XR19_9HYPH</name>
<dbReference type="RefSeq" id="WP_188848380.1">
    <property type="nucleotide sequence ID" value="NZ_BMJJ01000001.1"/>
</dbReference>
<dbReference type="InterPro" id="IPR024727">
    <property type="entry name" value="NAD_Glu_DH_N_ACT1"/>
</dbReference>
<dbReference type="InterPro" id="IPR028971">
    <property type="entry name" value="NAD-GDH_cat"/>
</dbReference>
<dbReference type="GO" id="GO:0004352">
    <property type="term" value="F:glutamate dehydrogenase (NAD+) activity"/>
    <property type="evidence" value="ECO:0007669"/>
    <property type="project" value="InterPro"/>
</dbReference>
<dbReference type="Pfam" id="PF21074">
    <property type="entry name" value="GDH_C"/>
    <property type="match status" value="1"/>
</dbReference>
<dbReference type="PANTHER" id="PTHR43403:SF1">
    <property type="entry name" value="NAD-SPECIFIC GLUTAMATE DEHYDROGENASE"/>
    <property type="match status" value="1"/>
</dbReference>
<dbReference type="Pfam" id="PF21077">
    <property type="entry name" value="GDH_ACT3"/>
    <property type="match status" value="1"/>
</dbReference>
<dbReference type="EMBL" id="BMJJ01000001">
    <property type="protein sequence ID" value="GGD01667.1"/>
    <property type="molecule type" value="Genomic_DNA"/>
</dbReference>
<dbReference type="InterPro" id="IPR007780">
    <property type="entry name" value="NAD_Glu_DH_bac"/>
</dbReference>
<evidence type="ECO:0000256" key="1">
    <source>
        <dbReference type="ARBA" id="ARBA00023002"/>
    </source>
</evidence>
<keyword evidence="1" id="KW-0560">Oxidoreductase</keyword>
<reference evidence="7" key="2">
    <citation type="submission" date="2020-09" db="EMBL/GenBank/DDBJ databases">
        <authorList>
            <person name="Sun Q."/>
            <person name="Zhou Y."/>
        </authorList>
    </citation>
    <scope>NUCLEOTIDE SEQUENCE</scope>
    <source>
        <strain evidence="7">CGMCC 1.15493</strain>
    </source>
</reference>
<keyword evidence="8" id="KW-1185">Reference proteome</keyword>
<gene>
    <name evidence="7" type="ORF">GCM10011335_00290</name>
</gene>
<evidence type="ECO:0000313" key="8">
    <source>
        <dbReference type="Proteomes" id="UP000613160"/>
    </source>
</evidence>
<dbReference type="Pfam" id="PF21073">
    <property type="entry name" value="GDH_HM1"/>
    <property type="match status" value="1"/>
</dbReference>
<dbReference type="Pfam" id="PF21078">
    <property type="entry name" value="GDH_HM3"/>
    <property type="match status" value="1"/>
</dbReference>
<evidence type="ECO:0000259" key="5">
    <source>
        <dbReference type="Pfam" id="PF21076"/>
    </source>
</evidence>
<dbReference type="Pfam" id="PF21075">
    <property type="entry name" value="GDH_ACT1"/>
    <property type="match status" value="1"/>
</dbReference>
<sequence>MSRAKADILTAILGSLGAAGDAAILTPLLFDRPPADDLEGFAPAALALAARRAVAALAAHRVGLPVVAVEEHAAFSLAGTDLRLVTIVNDDMPFLFDSVMAEIAERAVGIAYISHPILDVARDAAGAIARFSAAGPGEAASRNPARVSLIQVAIEPDADPEGGGRLAAALERILRQVHLAVRDFGAMRERVGEAAAAMGDRATSLAGTPQQAMVEESAKLLDWLLADNFIFLGAREFDYVGAAQEEALERRDEEALGILSDPEVRVLSRAGQAVTTTAEIRAFLQAPNPLIVTKANSRALVHRRTYMDYIGVKRYAEDGSFVGELRVVGLFTSSAYTHSILTIPYLRLKAETVIARFGLASNSHSGKALLNVLESYPRDEMFQIDVDLLERFAGIVLDLGERPRVRVLPRVDRFDRFVSVLVFVPRDRYDSRLRERIGQLLAERFDGHISAYYPAFPEGGLTRVHFIVGRKGGTTPVVDAEALEQRIAEMAKAWEDGFIRAIHAAGAAHELLHFTPGLPDSYRDVIAPAEAVKDTQRMALLGEGAALSVDFYRRPGDPEALVRLKIYHLGAAVALSTRVPILENMGFSSVSERTFQVRRPDGQTVHLHDMDLVRQKGGAIPLADDGRSLQQTFAAVSAGQIENDGFNALVLEAGLAYRQANVLRAYARYLRQAGIAYGQDFLAATLLRQPAIAAQLWQVFDASFNPAHAPVPAPATSDNPEDPADPQAVQRRLAEAHGAAKCFDAVIEALDAVDSLDDDRIIRRFLGVILATLRTNFYAVDGTSAEEGSTPTHVSPALAFKLDSSAVEGLPAPVPFREIFVFDARVEGVHLRFGRVARGGLRWSDRSQDYRTEVLGLVKAQQVKNAVIVPVGAKGGFFPKRLGDPASRDTWFEAGRAAYVVFIASLLSVTDNIDGAAIVTPDHVKRYDGEDPYFVVAADKGTATFSDTANAIAQANGFWLDDAFASGGSVGYDHKAMGITARGAWEAVKRHFREMDRDIQTTPFAVVGCGDMSGDVFGNGMLLSPETRLLAAFDHRDIFIDPNPDAAASLAERQRLFALPRSSWADYDRTLISSGGGVFSRREKLIRLSPEAAAAIGWDRTSGTPAEIINAILKAPADLLWFGGIGTYVRSTAETNADVGDRANDALRVTGAQIRAKVVGEGANLGVTQRGRIEYARHGGRINTDAIDNSAGVNTSDVEVNIKIALKSAMAEGRLTRPDRNVLLASMTAEVGKLVLANNYEQTLALSLEARRGVSALPLQARFMTVLEEAGLLDRSVELLPTDAGLADLRASGLGLSRPEIAVLLAYSKIVLFDQLIDSTLPDDPYLRDRLFQYFPAPMRQGYASDIEGHRLAREIVSTVVANLAINTVGPTFVTSVRDATGAAPGDIVAAFVATYDGLGGGALLTGIDRLDGQIHGETQNALYAAASAMLQGVTRWFVQNGELGKGLGTAIAAVQDIAATLRPRLLTLASPRAREEAEERCRQWVDKGVPADLAAEIALLPLLALVPDIAFVSRETDTPLEPALSAYFAITRLFEIGRLEAALQRLEPVDYYEILALERAASQIAGARRRLTARALAEFGGAEDPVAAWAESRQATVGRITQQIAALAGSGDTSVARLTVAAGLLSDLSA</sequence>
<dbReference type="InterPro" id="IPR048381">
    <property type="entry name" value="GDH_C"/>
</dbReference>
<dbReference type="InterPro" id="IPR036291">
    <property type="entry name" value="NAD(P)-bd_dom_sf"/>
</dbReference>
<dbReference type="InterPro" id="IPR049056">
    <property type="entry name" value="NAD_Glu_DH_HM3"/>
</dbReference>
<dbReference type="SUPFAM" id="SSF53223">
    <property type="entry name" value="Aminoacid dehydrogenase-like, N-terminal domain"/>
    <property type="match status" value="1"/>
</dbReference>
<reference evidence="7" key="1">
    <citation type="journal article" date="2014" name="Int. J. Syst. Evol. Microbiol.">
        <title>Complete genome sequence of Corynebacterium casei LMG S-19264T (=DSM 44701T), isolated from a smear-ripened cheese.</title>
        <authorList>
            <consortium name="US DOE Joint Genome Institute (JGI-PGF)"/>
            <person name="Walter F."/>
            <person name="Albersmeier A."/>
            <person name="Kalinowski J."/>
            <person name="Ruckert C."/>
        </authorList>
    </citation>
    <scope>NUCLEOTIDE SEQUENCE</scope>
    <source>
        <strain evidence="7">CGMCC 1.15493</strain>
    </source>
</reference>
<dbReference type="GO" id="GO:0004069">
    <property type="term" value="F:L-aspartate:2-oxoglutarate aminotransferase activity"/>
    <property type="evidence" value="ECO:0007669"/>
    <property type="project" value="InterPro"/>
</dbReference>
<dbReference type="InterPro" id="IPR049059">
    <property type="entry name" value="NAD_Glu_DH_HM1"/>
</dbReference>
<evidence type="ECO:0000259" key="2">
    <source>
        <dbReference type="Pfam" id="PF05088"/>
    </source>
</evidence>